<dbReference type="InterPro" id="IPR027417">
    <property type="entry name" value="P-loop_NTPase"/>
</dbReference>
<evidence type="ECO:0000313" key="2">
    <source>
        <dbReference type="EMBL" id="GAP62916.1"/>
    </source>
</evidence>
<comment type="caution">
    <text evidence="2">The sequence shown here is derived from an EMBL/GenBank/DDBJ whole genome shotgun (WGS) entry which is preliminary data.</text>
</comment>
<sequence>MRMSTPSTRLYPRAARTFEEAYANADYRLPLQDEQLDAFYVARFESGARLRLLKQELVWGAERGLTTKFLISGHVGCGKSTELNRLVREIERDETLRHRLFVVSYSVNEILDLQDVDYTDIVFSIVVGVYNHLEKLDLSFPRDRIDAVIEWIQKEIERFTTTTLGAEIEVGSDVGVSKLLRFINVLGVKVRGGGTIGREVRYKVKKRAPELRELVNEVLRQLKALSGMNVLLVIDDLDKLPKREALRVFRDDGPFLTLLDCMAIYTAPVSLMYELGHSVVTEAYHFYPVPMFRVSSRQPGENSHLHDIEKMKEIVYRRVSPELFEDGVVDRLVRLSGGVVRHLIKMVQDASLYCATFGHPRISHEVVEWGVNEFKRDFSRRLSLKDYARLKRIHAIKAYEDGEEAWEYLQSLCVLEYVDADYWYDVHPIVQLLIAEREPFLNDFMDTNG</sequence>
<proteinExistence type="predicted"/>
<evidence type="ECO:0000313" key="3">
    <source>
        <dbReference type="Proteomes" id="UP000037784"/>
    </source>
</evidence>
<dbReference type="AlphaFoldDB" id="A0A0M8K9A7"/>
<evidence type="ECO:0000259" key="1">
    <source>
        <dbReference type="Pfam" id="PF07693"/>
    </source>
</evidence>
<dbReference type="Proteomes" id="UP000037784">
    <property type="component" value="Unassembled WGS sequence"/>
</dbReference>
<reference evidence="2 3" key="1">
    <citation type="journal article" date="2015" name="Genome Announc.">
        <title>Draft Genome Sequence of a Heterotrophic Facultative Anaerobic Thermophilic Bacterium, Ardenticatena maritima Strain 110ST.</title>
        <authorList>
            <person name="Kawaichi S."/>
            <person name="Yoshida T."/>
            <person name="Sako Y."/>
            <person name="Nakamura R."/>
        </authorList>
    </citation>
    <scope>NUCLEOTIDE SEQUENCE [LARGE SCALE GENOMIC DNA]</scope>
    <source>
        <strain evidence="2 3">110S</strain>
    </source>
</reference>
<name>A0A0M8K9A7_9CHLR</name>
<dbReference type="Gene3D" id="3.40.50.300">
    <property type="entry name" value="P-loop containing nucleotide triphosphate hydrolases"/>
    <property type="match status" value="1"/>
</dbReference>
<dbReference type="InParanoid" id="A0A0M8K9A7"/>
<feature type="domain" description="KAP NTPase" evidence="1">
    <location>
        <begin position="68"/>
        <end position="249"/>
    </location>
</feature>
<protein>
    <recommendedName>
        <fullName evidence="1">KAP NTPase domain-containing protein</fullName>
    </recommendedName>
</protein>
<dbReference type="STRING" id="872965.SE16_01615"/>
<dbReference type="Pfam" id="PF07693">
    <property type="entry name" value="KAP_NTPase"/>
    <property type="match status" value="1"/>
</dbReference>
<dbReference type="SUPFAM" id="SSF52540">
    <property type="entry name" value="P-loop containing nucleoside triphosphate hydrolases"/>
    <property type="match status" value="1"/>
</dbReference>
<gene>
    <name evidence="2" type="ORF">ARMA_1339</name>
</gene>
<accession>A0A0M8K9A7</accession>
<organism evidence="2 3">
    <name type="scientific">Ardenticatena maritima</name>
    <dbReference type="NCBI Taxonomy" id="872965"/>
    <lineage>
        <taxon>Bacteria</taxon>
        <taxon>Bacillati</taxon>
        <taxon>Chloroflexota</taxon>
        <taxon>Ardenticatenia</taxon>
        <taxon>Ardenticatenales</taxon>
        <taxon>Ardenticatenaceae</taxon>
        <taxon>Ardenticatena</taxon>
    </lineage>
</organism>
<reference evidence="3" key="2">
    <citation type="submission" date="2015-08" db="EMBL/GenBank/DDBJ databases">
        <title>Draft Genome Sequence of a Heterotrophic Facultative Anaerobic Bacterium Ardenticatena maritima Strain 110S.</title>
        <authorList>
            <person name="Kawaichi S."/>
            <person name="Yoshida T."/>
            <person name="Sako Y."/>
            <person name="Nakamura R."/>
        </authorList>
    </citation>
    <scope>NUCLEOTIDE SEQUENCE [LARGE SCALE GENOMIC DNA]</scope>
    <source>
        <strain evidence="3">110S</strain>
    </source>
</reference>
<keyword evidence="3" id="KW-1185">Reference proteome</keyword>
<dbReference type="EMBL" id="BBZA01000089">
    <property type="protein sequence ID" value="GAP62916.1"/>
    <property type="molecule type" value="Genomic_DNA"/>
</dbReference>
<dbReference type="InterPro" id="IPR011646">
    <property type="entry name" value="KAP_P-loop"/>
</dbReference>